<feature type="domain" description="Peptidase S26" evidence="2">
    <location>
        <begin position="6"/>
        <end position="154"/>
    </location>
</feature>
<dbReference type="SUPFAM" id="SSF51306">
    <property type="entry name" value="LexA/Signal peptidase"/>
    <property type="match status" value="1"/>
</dbReference>
<dbReference type="AlphaFoldDB" id="A0A2T4JRM9"/>
<dbReference type="OrthoDB" id="7475540at2"/>
<keyword evidence="1" id="KW-0812">Transmembrane</keyword>
<dbReference type="EMBL" id="PZKG01000096">
    <property type="protein sequence ID" value="PTE20574.1"/>
    <property type="molecule type" value="Genomic_DNA"/>
</dbReference>
<evidence type="ECO:0000256" key="1">
    <source>
        <dbReference type="SAM" id="Phobius"/>
    </source>
</evidence>
<dbReference type="RefSeq" id="WP_107665014.1">
    <property type="nucleotide sequence ID" value="NZ_PZKG01000096.1"/>
</dbReference>
<dbReference type="InterPro" id="IPR019533">
    <property type="entry name" value="Peptidase_S26"/>
</dbReference>
<sequence>MTAIQSAKWGVILAGSLFVMAGFWALHTVRITLNGSSSLPDHAYVMWGWPKAIWRGAYIAAEPPEVYAERFRGFFFTKEVFGLPGDIISHDGAGAVCVRGSCFPLALKDGKPFAPALAEGVIPEGRYAAFGTSADSLDSRYVHIGLFPIERIAAVGVAANIIPHWKELKAWADARGLR</sequence>
<evidence type="ECO:0000313" key="4">
    <source>
        <dbReference type="Proteomes" id="UP000241010"/>
    </source>
</evidence>
<keyword evidence="1" id="KW-0472">Membrane</keyword>
<dbReference type="Gene3D" id="2.10.109.10">
    <property type="entry name" value="Umud Fragment, subunit A"/>
    <property type="match status" value="1"/>
</dbReference>
<keyword evidence="1" id="KW-1133">Transmembrane helix</keyword>
<dbReference type="GO" id="GO:0006465">
    <property type="term" value="P:signal peptide processing"/>
    <property type="evidence" value="ECO:0007669"/>
    <property type="project" value="InterPro"/>
</dbReference>
<dbReference type="GO" id="GO:0004252">
    <property type="term" value="F:serine-type endopeptidase activity"/>
    <property type="evidence" value="ECO:0007669"/>
    <property type="project" value="InterPro"/>
</dbReference>
<reference evidence="3 4" key="1">
    <citation type="submission" date="2018-03" db="EMBL/GenBank/DDBJ databases">
        <title>Cereibacter changlensis.</title>
        <authorList>
            <person name="Meyer T.E."/>
            <person name="Miller S."/>
            <person name="Lodha T."/>
            <person name="Gandham S."/>
            <person name="Chintalapati S."/>
            <person name="Chintalapati V.R."/>
        </authorList>
    </citation>
    <scope>NUCLEOTIDE SEQUENCE [LARGE SCALE GENOMIC DNA]</scope>
    <source>
        <strain evidence="3 4">JA139</strain>
    </source>
</reference>
<gene>
    <name evidence="3" type="ORF">C5F48_16750</name>
</gene>
<keyword evidence="4" id="KW-1185">Reference proteome</keyword>
<organism evidence="3 4">
    <name type="scientific">Cereibacter changlensis JA139</name>
    <dbReference type="NCBI Taxonomy" id="1188249"/>
    <lineage>
        <taxon>Bacteria</taxon>
        <taxon>Pseudomonadati</taxon>
        <taxon>Pseudomonadota</taxon>
        <taxon>Alphaproteobacteria</taxon>
        <taxon>Rhodobacterales</taxon>
        <taxon>Paracoccaceae</taxon>
        <taxon>Cereibacter</taxon>
    </lineage>
</organism>
<dbReference type="Pfam" id="PF10502">
    <property type="entry name" value="Peptidase_S26"/>
    <property type="match status" value="1"/>
</dbReference>
<dbReference type="InterPro" id="IPR036286">
    <property type="entry name" value="LexA/Signal_pep-like_sf"/>
</dbReference>
<feature type="transmembrane region" description="Helical" evidence="1">
    <location>
        <begin position="6"/>
        <end position="26"/>
    </location>
</feature>
<name>A0A2T4JRM9_9RHOB</name>
<protein>
    <submittedName>
        <fullName evidence="3">Signal peptidase I</fullName>
    </submittedName>
</protein>
<comment type="caution">
    <text evidence="3">The sequence shown here is derived from an EMBL/GenBank/DDBJ whole genome shotgun (WGS) entry which is preliminary data.</text>
</comment>
<evidence type="ECO:0000313" key="3">
    <source>
        <dbReference type="EMBL" id="PTE20574.1"/>
    </source>
</evidence>
<accession>A0A2T4JRM9</accession>
<dbReference type="Proteomes" id="UP000241010">
    <property type="component" value="Unassembled WGS sequence"/>
</dbReference>
<proteinExistence type="predicted"/>
<evidence type="ECO:0000259" key="2">
    <source>
        <dbReference type="Pfam" id="PF10502"/>
    </source>
</evidence>